<gene>
    <name evidence="2" type="ORF">SAMN05660686_03729</name>
</gene>
<feature type="transmembrane region" description="Helical" evidence="1">
    <location>
        <begin position="58"/>
        <end position="77"/>
    </location>
</feature>
<evidence type="ECO:0008006" key="4">
    <source>
        <dbReference type="Google" id="ProtNLM"/>
    </source>
</evidence>
<dbReference type="Pfam" id="PF19540">
    <property type="entry name" value="DUF6064"/>
    <property type="match status" value="1"/>
</dbReference>
<organism evidence="2 3">
    <name type="scientific">Thalassobaculum litoreum DSM 18839</name>
    <dbReference type="NCBI Taxonomy" id="1123362"/>
    <lineage>
        <taxon>Bacteria</taxon>
        <taxon>Pseudomonadati</taxon>
        <taxon>Pseudomonadota</taxon>
        <taxon>Alphaproteobacteria</taxon>
        <taxon>Rhodospirillales</taxon>
        <taxon>Thalassobaculaceae</taxon>
        <taxon>Thalassobaculum</taxon>
    </lineage>
</organism>
<feature type="transmembrane region" description="Helical" evidence="1">
    <location>
        <begin position="200"/>
        <end position="217"/>
    </location>
</feature>
<feature type="transmembrane region" description="Helical" evidence="1">
    <location>
        <begin position="120"/>
        <end position="141"/>
    </location>
</feature>
<comment type="caution">
    <text evidence="2">The sequence shown here is derived from an EMBL/GenBank/DDBJ whole genome shotgun (WGS) entry which is preliminary data.</text>
</comment>
<dbReference type="InterPro" id="IPR045708">
    <property type="entry name" value="DUF6064"/>
</dbReference>
<name>A0A8G2EWC1_9PROT</name>
<feature type="transmembrane region" description="Helical" evidence="1">
    <location>
        <begin position="89"/>
        <end position="111"/>
    </location>
</feature>
<proteinExistence type="predicted"/>
<keyword evidence="1" id="KW-0472">Membrane</keyword>
<evidence type="ECO:0000256" key="1">
    <source>
        <dbReference type="SAM" id="Phobius"/>
    </source>
</evidence>
<keyword evidence="1" id="KW-0812">Transmembrane</keyword>
<dbReference type="AlphaFoldDB" id="A0A8G2EWC1"/>
<dbReference type="OrthoDB" id="581693at2"/>
<evidence type="ECO:0000313" key="3">
    <source>
        <dbReference type="Proteomes" id="UP000198615"/>
    </source>
</evidence>
<dbReference type="EMBL" id="FNBW01000012">
    <property type="protein sequence ID" value="SDG22112.1"/>
    <property type="molecule type" value="Genomic_DNA"/>
</dbReference>
<feature type="transmembrane region" description="Helical" evidence="1">
    <location>
        <begin position="174"/>
        <end position="194"/>
    </location>
</feature>
<keyword evidence="1" id="KW-1133">Transmembrane helix</keyword>
<dbReference type="RefSeq" id="WP_093152684.1">
    <property type="nucleotide sequence ID" value="NZ_FNBW01000012.1"/>
</dbReference>
<sequence>METWLTYSPQDFLLFSERVYWRLFELHNAELSPAQIPALLAGLAVPALLVWRPWWAGRAIAGILGLAWAVAGLAFLPRYATVNWMAGDLIPMFLGQAVLIAVLGFAARALVPSPGGARRWIGVALCLYGLAAPLAAALYLGRGMAGAEIFALTPDPTAIVTLGAVLAAERRWPAMIVGIVAALWCVASCATLATLGTLQAWLFAPVALALLAAAAVSRMRRSG</sequence>
<protein>
    <recommendedName>
        <fullName evidence="4">MFS transporter permease</fullName>
    </recommendedName>
</protein>
<dbReference type="Proteomes" id="UP000198615">
    <property type="component" value="Unassembled WGS sequence"/>
</dbReference>
<keyword evidence="3" id="KW-1185">Reference proteome</keyword>
<evidence type="ECO:0000313" key="2">
    <source>
        <dbReference type="EMBL" id="SDG22112.1"/>
    </source>
</evidence>
<reference evidence="2 3" key="1">
    <citation type="submission" date="2016-10" db="EMBL/GenBank/DDBJ databases">
        <authorList>
            <person name="Varghese N."/>
            <person name="Submissions S."/>
        </authorList>
    </citation>
    <scope>NUCLEOTIDE SEQUENCE [LARGE SCALE GENOMIC DNA]</scope>
    <source>
        <strain evidence="2 3">DSM 18839</strain>
    </source>
</reference>
<accession>A0A8G2EWC1</accession>